<evidence type="ECO:0000313" key="8">
    <source>
        <dbReference type="Proteomes" id="UP000501534"/>
    </source>
</evidence>
<feature type="binding site" evidence="3">
    <location>
        <position position="287"/>
    </location>
    <ligand>
        <name>CTP</name>
        <dbReference type="ChEBI" id="CHEBI:37563"/>
    </ligand>
</feature>
<dbReference type="GO" id="GO:0015937">
    <property type="term" value="P:coenzyme A biosynthetic process"/>
    <property type="evidence" value="ECO:0007669"/>
    <property type="project" value="UniProtKB-UniRule"/>
</dbReference>
<keyword evidence="3" id="KW-0460">Magnesium</keyword>
<dbReference type="RefSeq" id="WP_171089792.1">
    <property type="nucleotide sequence ID" value="NZ_CP053069.1"/>
</dbReference>
<keyword evidence="8" id="KW-1185">Reference proteome</keyword>
<dbReference type="InterPro" id="IPR005252">
    <property type="entry name" value="CoaBC"/>
</dbReference>
<evidence type="ECO:0000256" key="4">
    <source>
        <dbReference type="RuleBase" id="RU364078"/>
    </source>
</evidence>
<feature type="region of interest" description="Phosphopantothenate--cysteine ligase" evidence="3">
    <location>
        <begin position="189"/>
        <end position="407"/>
    </location>
</feature>
<dbReference type="Pfam" id="PF02441">
    <property type="entry name" value="Flavoprotein"/>
    <property type="match status" value="1"/>
</dbReference>
<evidence type="ECO:0000313" key="7">
    <source>
        <dbReference type="EMBL" id="QJR09792.1"/>
    </source>
</evidence>
<dbReference type="EC" id="4.1.1.36" evidence="3"/>
<comment type="pathway">
    <text evidence="3 4">Cofactor biosynthesis; coenzyme A biosynthesis; CoA from (R)-pantothenate: step 2/5.</text>
</comment>
<dbReference type="GO" id="GO:0004632">
    <property type="term" value="F:phosphopantothenate--cysteine ligase activity"/>
    <property type="evidence" value="ECO:0007669"/>
    <property type="project" value="UniProtKB-UniRule"/>
</dbReference>
<dbReference type="Gene3D" id="3.40.50.1950">
    <property type="entry name" value="Flavin prenyltransferase-like"/>
    <property type="match status" value="1"/>
</dbReference>
<dbReference type="PANTHER" id="PTHR14359:SF6">
    <property type="entry name" value="PHOSPHOPANTOTHENOYLCYSTEINE DECARBOXYLASE"/>
    <property type="match status" value="1"/>
</dbReference>
<dbReference type="AlphaFoldDB" id="A0A6M4GRP0"/>
<dbReference type="GO" id="GO:0015941">
    <property type="term" value="P:pantothenate catabolic process"/>
    <property type="evidence" value="ECO:0007669"/>
    <property type="project" value="InterPro"/>
</dbReference>
<evidence type="ECO:0000256" key="1">
    <source>
        <dbReference type="ARBA" id="ARBA00022793"/>
    </source>
</evidence>
<sequence length="407" mass="42984">MDKGLKILLGVTGGIAAYKAAELARLLQRNNVEVRVAMTDAGTKFVTPATFQALTGKPVITDLWDSSFDNSMAHIELSRGVDAIVIAPATADFMAKLAHGICDDLLSTVAVARNCPLLVAPAMNREMWDNPATQRNVATLRNDGIAVLGPAAGDQACGEVGMGRMLEPEDLVHDILAFLSPKKLAGRKVLVTAGPTFEAIDTVRGITNLSSGKMGYAVAEAALAQGADVTLVSGPTAIPPPPRAHFVYVTSAAEMFNAVKAHVAGIDIFFSVAAVADYTPVEASNRKLKKSNTPLELHLKPTEDILAYVAALPNAPFCVGFAAESENLADYAQAKRAKKKIPMIVANLVQHAVGREENEVTIYDDAGAHPVARASKGQIAHRILAHALGLFEAKSPRATITPIKQAS</sequence>
<dbReference type="Pfam" id="PF04127">
    <property type="entry name" value="DFP"/>
    <property type="match status" value="1"/>
</dbReference>
<evidence type="ECO:0000256" key="3">
    <source>
        <dbReference type="HAMAP-Rule" id="MF_02225"/>
    </source>
</evidence>
<comment type="similarity">
    <text evidence="3 4">In the C-terminal section; belongs to the PPC synthetase family.</text>
</comment>
<comment type="caution">
    <text evidence="3">Lacks conserved residue(s) required for the propagation of feature annotation.</text>
</comment>
<keyword evidence="3 4" id="KW-0436">Ligase</keyword>
<feature type="binding site" evidence="3">
    <location>
        <position position="277"/>
    </location>
    <ligand>
        <name>CTP</name>
        <dbReference type="ChEBI" id="CHEBI:37563"/>
    </ligand>
</feature>
<dbReference type="InterPro" id="IPR035929">
    <property type="entry name" value="CoaB-like_sf"/>
</dbReference>
<comment type="catalytic activity">
    <reaction evidence="3 4">
        <text>(R)-4'-phosphopantothenate + L-cysteine + CTP = N-[(R)-4-phosphopantothenoyl]-L-cysteine + CMP + diphosphate + H(+)</text>
        <dbReference type="Rhea" id="RHEA:19397"/>
        <dbReference type="ChEBI" id="CHEBI:10986"/>
        <dbReference type="ChEBI" id="CHEBI:15378"/>
        <dbReference type="ChEBI" id="CHEBI:33019"/>
        <dbReference type="ChEBI" id="CHEBI:35235"/>
        <dbReference type="ChEBI" id="CHEBI:37563"/>
        <dbReference type="ChEBI" id="CHEBI:59458"/>
        <dbReference type="ChEBI" id="CHEBI:60377"/>
        <dbReference type="EC" id="6.3.2.5"/>
    </reaction>
</comment>
<protein>
    <recommendedName>
        <fullName evidence="3">Coenzyme A biosynthesis bifunctional protein CoaBC</fullName>
    </recommendedName>
    <alternativeName>
        <fullName evidence="3">DNA/pantothenate metabolism flavoprotein</fullName>
    </alternativeName>
    <alternativeName>
        <fullName evidence="3">Phosphopantothenoylcysteine synthetase/decarboxylase</fullName>
        <shortName evidence="3">PPCS-PPCDC</shortName>
    </alternativeName>
    <domain>
        <recommendedName>
            <fullName evidence="3">Phosphopantothenoylcysteine decarboxylase</fullName>
            <shortName evidence="3">PPC decarboxylase</shortName>
            <shortName evidence="3">PPC-DC</shortName>
            <ecNumber evidence="3">4.1.1.36</ecNumber>
        </recommendedName>
        <alternativeName>
            <fullName evidence="3">CoaC</fullName>
        </alternativeName>
    </domain>
    <domain>
        <recommendedName>
            <fullName evidence="3">Phosphopantothenate--cysteine ligase</fullName>
            <ecNumber evidence="3">6.3.2.5</ecNumber>
        </recommendedName>
        <alternativeName>
            <fullName evidence="3">CoaB</fullName>
        </alternativeName>
        <alternativeName>
            <fullName evidence="3">Phosphopantothenoylcysteine synthetase</fullName>
            <shortName evidence="3">PPC synthetase</shortName>
            <shortName evidence="3">PPC-S</shortName>
        </alternativeName>
    </domain>
</protein>
<name>A0A6M4GRP0_9PROT</name>
<evidence type="ECO:0000259" key="6">
    <source>
        <dbReference type="Pfam" id="PF04127"/>
    </source>
</evidence>
<feature type="domain" description="DNA/pantothenate metabolism flavoprotein C-terminal" evidence="6">
    <location>
        <begin position="184"/>
        <end position="387"/>
    </location>
</feature>
<comment type="function">
    <text evidence="3">Catalyzes two sequential steps in the biosynthesis of coenzyme A. In the first step cysteine is conjugated to 4'-phosphopantothenate to form 4-phosphopantothenoylcysteine. In the second step the latter compound is decarboxylated to form 4'-phosphopantotheine.</text>
</comment>
<feature type="binding site" evidence="3">
    <location>
        <position position="339"/>
    </location>
    <ligand>
        <name>CTP</name>
        <dbReference type="ChEBI" id="CHEBI:37563"/>
    </ligand>
</feature>
<reference evidence="7 8" key="1">
    <citation type="submission" date="2020-04" db="EMBL/GenBank/DDBJ databases">
        <title>Usitatibacter rugosus gen. nov., sp. nov. and Usitatibacter palustris sp. nov., novel members of Usitatibacteraceae fam. nov. within the order Nitrosomonadales isolated from soil.</title>
        <authorList>
            <person name="Huber K.J."/>
            <person name="Neumann-Schaal M."/>
            <person name="Geppert A."/>
            <person name="Luckner M."/>
            <person name="Wanner G."/>
            <person name="Overmann J."/>
        </authorList>
    </citation>
    <scope>NUCLEOTIDE SEQUENCE [LARGE SCALE GENOMIC DNA]</scope>
    <source>
        <strain evidence="7 8">0125_3</strain>
    </source>
</reference>
<dbReference type="InterPro" id="IPR007085">
    <property type="entry name" value="DNA/pantothenate-metab_flavo_C"/>
</dbReference>
<proteinExistence type="inferred from homology"/>
<feature type="binding site" evidence="3">
    <location>
        <position position="335"/>
    </location>
    <ligand>
        <name>CTP</name>
        <dbReference type="ChEBI" id="CHEBI:37563"/>
    </ligand>
</feature>
<dbReference type="SUPFAM" id="SSF52507">
    <property type="entry name" value="Homo-oligomeric flavin-containing Cys decarboxylases, HFCD"/>
    <property type="match status" value="1"/>
</dbReference>
<comment type="pathway">
    <text evidence="3 4">Cofactor biosynthesis; coenzyme A biosynthesis; CoA from (R)-pantothenate: step 3/5.</text>
</comment>
<dbReference type="GO" id="GO:0071513">
    <property type="term" value="C:phosphopantothenoylcysteine decarboxylase complex"/>
    <property type="evidence" value="ECO:0007669"/>
    <property type="project" value="TreeGrafter"/>
</dbReference>
<dbReference type="HAMAP" id="MF_02225">
    <property type="entry name" value="CoaBC"/>
    <property type="match status" value="1"/>
</dbReference>
<organism evidence="7 8">
    <name type="scientific">Usitatibacter rugosus</name>
    <dbReference type="NCBI Taxonomy" id="2732067"/>
    <lineage>
        <taxon>Bacteria</taxon>
        <taxon>Pseudomonadati</taxon>
        <taxon>Pseudomonadota</taxon>
        <taxon>Betaproteobacteria</taxon>
        <taxon>Nitrosomonadales</taxon>
        <taxon>Usitatibacteraceae</taxon>
        <taxon>Usitatibacter</taxon>
    </lineage>
</organism>
<keyword evidence="3" id="KW-0511">Multifunctional enzyme</keyword>
<gene>
    <name evidence="3 7" type="primary">coaBC</name>
    <name evidence="7" type="ORF">DSM104443_00842</name>
</gene>
<dbReference type="GO" id="GO:0010181">
    <property type="term" value="F:FMN binding"/>
    <property type="evidence" value="ECO:0007669"/>
    <property type="project" value="UniProtKB-UniRule"/>
</dbReference>
<keyword evidence="2 3" id="KW-0456">Lyase</keyword>
<dbReference type="SUPFAM" id="SSF102645">
    <property type="entry name" value="CoaB-like"/>
    <property type="match status" value="1"/>
</dbReference>
<dbReference type="GO" id="GO:0046872">
    <property type="term" value="F:metal ion binding"/>
    <property type="evidence" value="ECO:0007669"/>
    <property type="project" value="UniProtKB-KW"/>
</dbReference>
<keyword evidence="3 4" id="KW-0288">FMN</keyword>
<dbReference type="EC" id="6.3.2.5" evidence="3"/>
<feature type="domain" description="Flavoprotein" evidence="5">
    <location>
        <begin position="6"/>
        <end position="177"/>
    </location>
</feature>
<keyword evidence="1 3" id="KW-0210">Decarboxylase</keyword>
<dbReference type="NCBIfam" id="TIGR00521">
    <property type="entry name" value="coaBC_dfp"/>
    <property type="match status" value="1"/>
</dbReference>
<feature type="region of interest" description="Phosphopantothenoylcysteine decarboxylase" evidence="3">
    <location>
        <begin position="1"/>
        <end position="188"/>
    </location>
</feature>
<dbReference type="InterPro" id="IPR003382">
    <property type="entry name" value="Flavoprotein"/>
</dbReference>
<comment type="cofactor">
    <cofactor evidence="3">
        <name>FMN</name>
        <dbReference type="ChEBI" id="CHEBI:58210"/>
    </cofactor>
    <text evidence="3">Binds 1 FMN per subunit.</text>
</comment>
<keyword evidence="3" id="KW-0479">Metal-binding</keyword>
<dbReference type="KEGG" id="uru:DSM104443_00842"/>
<feature type="binding site" evidence="3">
    <location>
        <position position="321"/>
    </location>
    <ligand>
        <name>CTP</name>
        <dbReference type="ChEBI" id="CHEBI:37563"/>
    </ligand>
</feature>
<comment type="catalytic activity">
    <reaction evidence="3 4">
        <text>N-[(R)-4-phosphopantothenoyl]-L-cysteine + H(+) = (R)-4'-phosphopantetheine + CO2</text>
        <dbReference type="Rhea" id="RHEA:16793"/>
        <dbReference type="ChEBI" id="CHEBI:15378"/>
        <dbReference type="ChEBI" id="CHEBI:16526"/>
        <dbReference type="ChEBI" id="CHEBI:59458"/>
        <dbReference type="ChEBI" id="CHEBI:61723"/>
        <dbReference type="EC" id="4.1.1.36"/>
    </reaction>
</comment>
<dbReference type="Proteomes" id="UP000501534">
    <property type="component" value="Chromosome"/>
</dbReference>
<accession>A0A6M4GRP0</accession>
<dbReference type="InterPro" id="IPR036551">
    <property type="entry name" value="Flavin_trans-like"/>
</dbReference>
<feature type="active site" description="Proton donor" evidence="3">
    <location>
        <position position="157"/>
    </location>
</feature>
<comment type="similarity">
    <text evidence="3 4">In the N-terminal section; belongs to the HFCD (homo-oligomeric flavin containing Cys decarboxylase) superfamily.</text>
</comment>
<dbReference type="Gene3D" id="3.40.50.10300">
    <property type="entry name" value="CoaB-like"/>
    <property type="match status" value="1"/>
</dbReference>
<dbReference type="UniPathway" id="UPA00241">
    <property type="reaction ID" value="UER00353"/>
</dbReference>
<evidence type="ECO:0000259" key="5">
    <source>
        <dbReference type="Pfam" id="PF02441"/>
    </source>
</evidence>
<dbReference type="PANTHER" id="PTHR14359">
    <property type="entry name" value="HOMO-OLIGOMERIC FLAVIN CONTAINING CYS DECARBOXYLASE FAMILY"/>
    <property type="match status" value="1"/>
</dbReference>
<evidence type="ECO:0000256" key="2">
    <source>
        <dbReference type="ARBA" id="ARBA00023239"/>
    </source>
</evidence>
<keyword evidence="3 4" id="KW-0285">Flavoprotein</keyword>
<dbReference type="GO" id="GO:0004633">
    <property type="term" value="F:phosphopantothenoylcysteine decarboxylase activity"/>
    <property type="evidence" value="ECO:0007669"/>
    <property type="project" value="UniProtKB-UniRule"/>
</dbReference>
<comment type="cofactor">
    <cofactor evidence="3">
        <name>Mg(2+)</name>
        <dbReference type="ChEBI" id="CHEBI:18420"/>
    </cofactor>
</comment>
<comment type="function">
    <text evidence="4">Catalyzes two steps in the biosynthesis of coenzyme A. In the first step cysteine is conjugated to 4'-phosphopantothenate to form 4-phosphopantothenoylcysteine, in the latter compound is decarboxylated to form 4'-phosphopantotheine.</text>
</comment>
<dbReference type="EMBL" id="CP053069">
    <property type="protein sequence ID" value="QJR09792.1"/>
    <property type="molecule type" value="Genomic_DNA"/>
</dbReference>